<evidence type="ECO:0000256" key="7">
    <source>
        <dbReference type="ARBA" id="ARBA00023163"/>
    </source>
</evidence>
<evidence type="ECO:0000256" key="4">
    <source>
        <dbReference type="ARBA" id="ARBA00023012"/>
    </source>
</evidence>
<dbReference type="SMART" id="SM00862">
    <property type="entry name" value="Trans_reg_C"/>
    <property type="match status" value="1"/>
</dbReference>
<dbReference type="GO" id="GO:0006355">
    <property type="term" value="P:regulation of DNA-templated transcription"/>
    <property type="evidence" value="ECO:0007669"/>
    <property type="project" value="InterPro"/>
</dbReference>
<dbReference type="PANTHER" id="PTHR48111:SF47">
    <property type="entry name" value="TRANSCRIPTIONAL REGULATORY PROTEIN RSTA"/>
    <property type="match status" value="1"/>
</dbReference>
<dbReference type="Gene3D" id="3.40.50.2300">
    <property type="match status" value="1"/>
</dbReference>
<keyword evidence="3 8" id="KW-0597">Phosphoprotein</keyword>
<evidence type="ECO:0000259" key="10">
    <source>
        <dbReference type="PROSITE" id="PS50110"/>
    </source>
</evidence>
<evidence type="ECO:0000259" key="11">
    <source>
        <dbReference type="PROSITE" id="PS51755"/>
    </source>
</evidence>
<dbReference type="PANTHER" id="PTHR48111">
    <property type="entry name" value="REGULATOR OF RPOS"/>
    <property type="match status" value="1"/>
</dbReference>
<comment type="caution">
    <text evidence="12">The sequence shown here is derived from an EMBL/GenBank/DDBJ whole genome shotgun (WGS) entry which is preliminary data.</text>
</comment>
<keyword evidence="6 9" id="KW-0238">DNA-binding</keyword>
<evidence type="ECO:0000256" key="5">
    <source>
        <dbReference type="ARBA" id="ARBA00023015"/>
    </source>
</evidence>
<dbReference type="InterPro" id="IPR001789">
    <property type="entry name" value="Sig_transdc_resp-reg_receiver"/>
</dbReference>
<proteinExistence type="predicted"/>
<evidence type="ECO:0000313" key="13">
    <source>
        <dbReference type="Proteomes" id="UP000189286"/>
    </source>
</evidence>
<keyword evidence="7" id="KW-0804">Transcription</keyword>
<dbReference type="GO" id="GO:0005829">
    <property type="term" value="C:cytosol"/>
    <property type="evidence" value="ECO:0007669"/>
    <property type="project" value="TreeGrafter"/>
</dbReference>
<dbReference type="Proteomes" id="UP000189286">
    <property type="component" value="Unassembled WGS sequence"/>
</dbReference>
<dbReference type="EMBL" id="MPUJ01000006">
    <property type="protein sequence ID" value="ONK05922.1"/>
    <property type="molecule type" value="Genomic_DNA"/>
</dbReference>
<dbReference type="AlphaFoldDB" id="A0A1V2R3F0"/>
<reference evidence="13" key="1">
    <citation type="submission" date="2016-11" db="EMBL/GenBank/DDBJ databases">
        <authorList>
            <person name="Panda P."/>
            <person name="Visnovsky S."/>
            <person name="Pitman A."/>
        </authorList>
    </citation>
    <scope>NUCLEOTIDE SEQUENCE [LARGE SCALE GENOMIC DNA]</scope>
    <source>
        <strain evidence="13">ICMP 9972</strain>
    </source>
</reference>
<dbReference type="FunFam" id="1.10.10.10:FF:000099">
    <property type="entry name" value="Two-component system response regulator TorR"/>
    <property type="match status" value="1"/>
</dbReference>
<gene>
    <name evidence="12" type="ORF">BSK71_11115</name>
</gene>
<evidence type="ECO:0000256" key="9">
    <source>
        <dbReference type="PROSITE-ProRule" id="PRU01091"/>
    </source>
</evidence>
<dbReference type="SUPFAM" id="SSF52172">
    <property type="entry name" value="CheY-like"/>
    <property type="match status" value="1"/>
</dbReference>
<dbReference type="GO" id="GO:0000156">
    <property type="term" value="F:phosphorelay response regulator activity"/>
    <property type="evidence" value="ECO:0007669"/>
    <property type="project" value="TreeGrafter"/>
</dbReference>
<evidence type="ECO:0000313" key="12">
    <source>
        <dbReference type="EMBL" id="ONK05922.1"/>
    </source>
</evidence>
<dbReference type="CDD" id="cd00383">
    <property type="entry name" value="trans_reg_C"/>
    <property type="match status" value="1"/>
</dbReference>
<dbReference type="GO" id="GO:0032993">
    <property type="term" value="C:protein-DNA complex"/>
    <property type="evidence" value="ECO:0007669"/>
    <property type="project" value="TreeGrafter"/>
</dbReference>
<feature type="modified residue" description="4-aspartylphosphate" evidence="8">
    <location>
        <position position="52"/>
    </location>
</feature>
<dbReference type="Pfam" id="PF00486">
    <property type="entry name" value="Trans_reg_C"/>
    <property type="match status" value="1"/>
</dbReference>
<evidence type="ECO:0000256" key="8">
    <source>
        <dbReference type="PROSITE-ProRule" id="PRU00169"/>
    </source>
</evidence>
<dbReference type="RefSeq" id="WP_039359099.1">
    <property type="nucleotide sequence ID" value="NZ_CP097896.1"/>
</dbReference>
<dbReference type="InterPro" id="IPR036388">
    <property type="entry name" value="WH-like_DNA-bd_sf"/>
</dbReference>
<name>A0A1V2R3F0_9GAMM</name>
<feature type="domain" description="Response regulatory" evidence="10">
    <location>
        <begin position="3"/>
        <end position="116"/>
    </location>
</feature>
<evidence type="ECO:0000256" key="3">
    <source>
        <dbReference type="ARBA" id="ARBA00022553"/>
    </source>
</evidence>
<dbReference type="OrthoDB" id="9802426at2"/>
<dbReference type="InterPro" id="IPR016032">
    <property type="entry name" value="Sig_transdc_resp-reg_C-effctor"/>
</dbReference>
<protein>
    <submittedName>
        <fullName evidence="12">Two-component system response regulator RstA</fullName>
    </submittedName>
</protein>
<sequence>MHKIVFIEDDTEVGKLIAAYLGKHDIDVQVEARGDRALAFIEQQQPDLVLLDIMLPGKDGMTICRELRPQYSGPIVLLTSLDSDMNHILALEMGADDYILKTTPPAVLLARLRLHLRQYATAPQAVAENAAPAALQVHKSLHFGLLCIDPVNREVTLGQEHIVLSTADFDLLWQLATHAGHIMDRDALLKNLRGVTYDGMDRSIDVAISRLRKKLYDNPLEPFRIKTVRNKGYLFAPNTWESITL</sequence>
<dbReference type="Pfam" id="PF00072">
    <property type="entry name" value="Response_reg"/>
    <property type="match status" value="1"/>
</dbReference>
<accession>A0A1V2R3F0</accession>
<keyword evidence="4" id="KW-0902">Two-component regulatory system</keyword>
<dbReference type="SMART" id="SM00448">
    <property type="entry name" value="REC"/>
    <property type="match status" value="1"/>
</dbReference>
<dbReference type="InterPro" id="IPR011006">
    <property type="entry name" value="CheY-like_superfamily"/>
</dbReference>
<comment type="subcellular location">
    <subcellularLocation>
        <location evidence="1">Cytoplasm</location>
    </subcellularLocation>
</comment>
<evidence type="ECO:0000256" key="2">
    <source>
        <dbReference type="ARBA" id="ARBA00022490"/>
    </source>
</evidence>
<organism evidence="12 13">
    <name type="scientific">Pectobacterium actinidiae</name>
    <dbReference type="NCBI Taxonomy" id="1507808"/>
    <lineage>
        <taxon>Bacteria</taxon>
        <taxon>Pseudomonadati</taxon>
        <taxon>Pseudomonadota</taxon>
        <taxon>Gammaproteobacteria</taxon>
        <taxon>Enterobacterales</taxon>
        <taxon>Pectobacteriaceae</taxon>
        <taxon>Pectobacterium</taxon>
    </lineage>
</organism>
<dbReference type="PROSITE" id="PS50110">
    <property type="entry name" value="RESPONSE_REGULATORY"/>
    <property type="match status" value="1"/>
</dbReference>
<evidence type="ECO:0000256" key="1">
    <source>
        <dbReference type="ARBA" id="ARBA00004496"/>
    </source>
</evidence>
<dbReference type="PROSITE" id="PS51755">
    <property type="entry name" value="OMPR_PHOB"/>
    <property type="match status" value="1"/>
</dbReference>
<dbReference type="InterPro" id="IPR001867">
    <property type="entry name" value="OmpR/PhoB-type_DNA-bd"/>
</dbReference>
<feature type="domain" description="OmpR/PhoB-type" evidence="11">
    <location>
        <begin position="138"/>
        <end position="237"/>
    </location>
</feature>
<keyword evidence="5" id="KW-0805">Transcription regulation</keyword>
<dbReference type="InterPro" id="IPR039420">
    <property type="entry name" value="WalR-like"/>
</dbReference>
<dbReference type="Gene3D" id="1.10.10.10">
    <property type="entry name" value="Winged helix-like DNA-binding domain superfamily/Winged helix DNA-binding domain"/>
    <property type="match status" value="1"/>
</dbReference>
<dbReference type="SUPFAM" id="SSF46894">
    <property type="entry name" value="C-terminal effector domain of the bipartite response regulators"/>
    <property type="match status" value="1"/>
</dbReference>
<feature type="DNA-binding region" description="OmpR/PhoB-type" evidence="9">
    <location>
        <begin position="138"/>
        <end position="237"/>
    </location>
</feature>
<dbReference type="NCBIfam" id="NF007977">
    <property type="entry name" value="PRK10701.1"/>
    <property type="match status" value="1"/>
</dbReference>
<evidence type="ECO:0000256" key="6">
    <source>
        <dbReference type="ARBA" id="ARBA00023125"/>
    </source>
</evidence>
<keyword evidence="2" id="KW-0963">Cytoplasm</keyword>
<dbReference type="GO" id="GO:0000976">
    <property type="term" value="F:transcription cis-regulatory region binding"/>
    <property type="evidence" value="ECO:0007669"/>
    <property type="project" value="TreeGrafter"/>
</dbReference>